<comment type="caution">
    <text evidence="3">The sequence shown here is derived from an EMBL/GenBank/DDBJ whole genome shotgun (WGS) entry which is preliminary data.</text>
</comment>
<dbReference type="Gene3D" id="3.30.470.20">
    <property type="entry name" value="ATP-grasp fold, B domain"/>
    <property type="match status" value="1"/>
</dbReference>
<reference evidence="3 4" key="1">
    <citation type="journal article" date="2016" name="Nat. Commun.">
        <title>Thousands of microbial genomes shed light on interconnected biogeochemical processes in an aquifer system.</title>
        <authorList>
            <person name="Anantharaman K."/>
            <person name="Brown C.T."/>
            <person name="Hug L.A."/>
            <person name="Sharon I."/>
            <person name="Castelle C.J."/>
            <person name="Probst A.J."/>
            <person name="Thomas B.C."/>
            <person name="Singh A."/>
            <person name="Wilkins M.J."/>
            <person name="Karaoz U."/>
            <person name="Brodie E.L."/>
            <person name="Williams K.H."/>
            <person name="Hubbard S.S."/>
            <person name="Banfield J.F."/>
        </authorList>
    </citation>
    <scope>NUCLEOTIDE SEQUENCE [LARGE SCALE GENOMIC DNA]</scope>
</reference>
<evidence type="ECO:0000313" key="3">
    <source>
        <dbReference type="EMBL" id="OGM33038.1"/>
    </source>
</evidence>
<dbReference type="AlphaFoldDB" id="A0A1F7Z2A7"/>
<dbReference type="GO" id="GO:0046872">
    <property type="term" value="F:metal ion binding"/>
    <property type="evidence" value="ECO:0007669"/>
    <property type="project" value="InterPro"/>
</dbReference>
<gene>
    <name evidence="3" type="ORF">A2803_02890</name>
</gene>
<feature type="domain" description="ATP-grasp" evidence="2">
    <location>
        <begin position="113"/>
        <end position="283"/>
    </location>
</feature>
<proteinExistence type="predicted"/>
<name>A0A1F7Z2A7_9BACT</name>
<evidence type="ECO:0000313" key="4">
    <source>
        <dbReference type="Proteomes" id="UP000178870"/>
    </source>
</evidence>
<dbReference type="SUPFAM" id="SSF56059">
    <property type="entry name" value="Glutathione synthetase ATP-binding domain-like"/>
    <property type="match status" value="1"/>
</dbReference>
<dbReference type="EMBL" id="MGGP01000009">
    <property type="protein sequence ID" value="OGM33038.1"/>
    <property type="molecule type" value="Genomic_DNA"/>
</dbReference>
<evidence type="ECO:0000256" key="1">
    <source>
        <dbReference type="PROSITE-ProRule" id="PRU00409"/>
    </source>
</evidence>
<accession>A0A1F7Z2A7</accession>
<organism evidence="3 4">
    <name type="scientific">Candidatus Woesebacteria bacterium RIFCSPHIGHO2_01_FULL_44_21</name>
    <dbReference type="NCBI Taxonomy" id="1802503"/>
    <lineage>
        <taxon>Bacteria</taxon>
        <taxon>Candidatus Woeseibacteriota</taxon>
    </lineage>
</organism>
<evidence type="ECO:0000259" key="2">
    <source>
        <dbReference type="PROSITE" id="PS50975"/>
    </source>
</evidence>
<dbReference type="InterPro" id="IPR048764">
    <property type="entry name" value="PylC_N"/>
</dbReference>
<dbReference type="PROSITE" id="PS50975">
    <property type="entry name" value="ATP_GRASP"/>
    <property type="match status" value="1"/>
</dbReference>
<dbReference type="InterPro" id="IPR013815">
    <property type="entry name" value="ATP_grasp_subdomain_1"/>
</dbReference>
<dbReference type="GO" id="GO:0005524">
    <property type="term" value="F:ATP binding"/>
    <property type="evidence" value="ECO:0007669"/>
    <property type="project" value="UniProtKB-UniRule"/>
</dbReference>
<dbReference type="Gene3D" id="3.40.50.20">
    <property type="match status" value="1"/>
</dbReference>
<keyword evidence="1" id="KW-0547">Nucleotide-binding</keyword>
<protein>
    <recommendedName>
        <fullName evidence="2">ATP-grasp domain-containing protein</fullName>
    </recommendedName>
</protein>
<dbReference type="Pfam" id="PF21360">
    <property type="entry name" value="PylC-like_N"/>
    <property type="match status" value="1"/>
</dbReference>
<dbReference type="Pfam" id="PF15632">
    <property type="entry name" value="ATPgrasp_Ter"/>
    <property type="match status" value="1"/>
</dbReference>
<dbReference type="Gene3D" id="3.30.1490.20">
    <property type="entry name" value="ATP-grasp fold, A domain"/>
    <property type="match status" value="1"/>
</dbReference>
<dbReference type="InterPro" id="IPR011761">
    <property type="entry name" value="ATP-grasp"/>
</dbReference>
<keyword evidence="1" id="KW-0067">ATP-binding</keyword>
<sequence length="309" mass="34859">MKENRRALVLEAGGACGISSIKLLKKNEAAYVVAADMDEFSPSFSLADLGVVIPASSDDKFSRHVREIIEEQGVDIVLPTFEHGHESLSKLNLAVFVTDFKSALLCKDKLLFNLECQRLSLPVPKTRLMNNVDRIDSPVYVKPRVGVGSRNNYVTYSDDEYQRLRRFIVSHDQYLVQELLTGEHWNVDVLVTEGLFKRAIPRKDLKQKEGNCITVSVENYEKLIDFSREVQAKLDIRSPFNLEVFDKDGTFTINEINVRFGGGVIFGALSGVDMVSYLVTGDEAYLGELRAAVYSRYYEEVEVSNPSQR</sequence>
<dbReference type="Proteomes" id="UP000178870">
    <property type="component" value="Unassembled WGS sequence"/>
</dbReference>